<keyword evidence="6 9" id="KW-0543">Viral nucleoprotein</keyword>
<evidence type="ECO:0000256" key="9">
    <source>
        <dbReference type="RuleBase" id="RU361245"/>
    </source>
</evidence>
<evidence type="ECO:0000256" key="10">
    <source>
        <dbReference type="SAM" id="MobiDB-lite"/>
    </source>
</evidence>
<evidence type="ECO:0000256" key="1">
    <source>
        <dbReference type="ARBA" id="ARBA00007642"/>
    </source>
</evidence>
<dbReference type="GO" id="GO:0019029">
    <property type="term" value="C:helical viral capsid"/>
    <property type="evidence" value="ECO:0007669"/>
    <property type="project" value="UniProtKB-KW"/>
</dbReference>
<keyword evidence="7 9" id="KW-1035">Host cytoplasm</keyword>
<comment type="function">
    <text evidence="9">Forms the helical nucleocapsid (NC), protecting the genome from nucleases.</text>
</comment>
<feature type="compositionally biased region" description="Low complexity" evidence="10">
    <location>
        <begin position="497"/>
        <end position="510"/>
    </location>
</feature>
<keyword evidence="2 9" id="KW-1139">Helical capsid protein</keyword>
<reference evidence="12" key="1">
    <citation type="journal article" date="2022" name="bioRxiv">
        <title>The characterization of multiple novel paramyxovirus species highlights the diverse nature of the subfamily Orthoparamyxovirinae.</title>
        <authorList>
            <person name="Vanmechelen B."/>
            <person name="Meurs S."/>
            <person name="Horemans M."/>
            <person name="Loosen A."/>
            <person name="Maes T.J."/>
            <person name="Laenen L."/>
            <person name="Vergote V."/>
            <person name="Koundouno F.R."/>
            <person name="Magassouba N."/>
            <person name="Konde M.K."/>
            <person name="Conde I.S."/>
            <person name="Carroll M.W."/>
            <person name="Maes P."/>
        </authorList>
    </citation>
    <scope>NUCLEOTIDE SEQUENCE</scope>
    <source>
        <strain evidence="12">BE/Ninove/Mag/1/2019</strain>
    </source>
</reference>
<evidence type="ECO:0000256" key="11">
    <source>
        <dbReference type="SAM" id="Phobius"/>
    </source>
</evidence>
<keyword evidence="11" id="KW-1133">Transmembrane helix</keyword>
<name>A0AAE9KYN5_9MONO</name>
<feature type="region of interest" description="Disordered" evidence="10">
    <location>
        <begin position="400"/>
        <end position="531"/>
    </location>
</feature>
<dbReference type="EMBL" id="OK623355">
    <property type="protein sequence ID" value="UQM99531.1"/>
    <property type="molecule type" value="Viral_cRNA"/>
</dbReference>
<dbReference type="Pfam" id="PF00973">
    <property type="entry name" value="Paramyxo_ncap"/>
    <property type="match status" value="1"/>
</dbReference>
<keyword evidence="3 9" id="KW-0167">Capsid protein</keyword>
<feature type="compositionally biased region" description="Basic and acidic residues" evidence="10">
    <location>
        <begin position="445"/>
        <end position="480"/>
    </location>
</feature>
<dbReference type="GO" id="GO:1990904">
    <property type="term" value="C:ribonucleoprotein complex"/>
    <property type="evidence" value="ECO:0007669"/>
    <property type="project" value="UniProtKB-KW"/>
</dbReference>
<evidence type="ECO:0000256" key="6">
    <source>
        <dbReference type="ARBA" id="ARBA00023086"/>
    </source>
</evidence>
<dbReference type="InterPro" id="IPR002021">
    <property type="entry name" value="Paramyx_ncap"/>
</dbReference>
<comment type="subcellular location">
    <subcellularLocation>
        <location evidence="9">Virion</location>
    </subcellularLocation>
    <subcellularLocation>
        <location evidence="9">Host cytoplasm</location>
    </subcellularLocation>
</comment>
<keyword evidence="5 9" id="KW-0694">RNA-binding</keyword>
<evidence type="ECO:0000256" key="3">
    <source>
        <dbReference type="ARBA" id="ARBA00022561"/>
    </source>
</evidence>
<evidence type="ECO:0000256" key="8">
    <source>
        <dbReference type="ARBA" id="ARBA00023274"/>
    </source>
</evidence>
<feature type="transmembrane region" description="Helical" evidence="11">
    <location>
        <begin position="49"/>
        <end position="80"/>
    </location>
</feature>
<organism evidence="12 13">
    <name type="scientific">Ninove microtus virus</name>
    <dbReference type="NCBI Taxonomy" id="2940990"/>
    <lineage>
        <taxon>Viruses</taxon>
        <taxon>Riboviria</taxon>
        <taxon>Orthornavirae</taxon>
        <taxon>Negarnaviricota</taxon>
        <taxon>Haploviricotina</taxon>
        <taxon>Monjiviricetes</taxon>
        <taxon>Mononegavirales</taxon>
        <taxon>Paramyxoviridae</taxon>
        <taxon>Orthoparamyxovirinae</taxon>
        <taxon>Jeilongvirus</taxon>
        <taxon>Jeilongvirus microti</taxon>
    </lineage>
</organism>
<evidence type="ECO:0000313" key="12">
    <source>
        <dbReference type="EMBL" id="UQM99531.1"/>
    </source>
</evidence>
<sequence length="531" mass="59722">MSRMNSVLDEFREFKNNPPRKGGLTAGLQGLRRKILVPIPMMKDYRKRFLFMAFCLQLSWSGTASAALMTGAFISLLSVFADNPGGMIRSLFNDPDVEVQLAEVSDINEEGIKLATRGRSMDAQEQEMWRAAQTGPYAGQSANPFAVRDMRRIIPTSSEELQIAIQTVTAQIWILLTKAVTAIATAAESENRRWQKYEQQRRANAEYRLSEGWRNNARDKIASDLCIRRFMVEILIDANKAPHPKARILELICDIGNYISESGMAGFFLTIKYGIETRYPALALNEFQADLSTVLSLMKAYTQMGERAPFMVILENSEQTKFSPGSYPLLWSYAMGVGATLDRAVNNLNYTKGFMEQQFYELGASMVAKMEGSVSRKMAEELGLTDDQIDQVKEVVQLTAGKSGKSGSQQTKMRSDAGSFKPNNANGIVNEDDEDDEEEDDYEDSGNRRNPFDSINDDKEAREWLENWAKRNFELGDKPKPQGKSQDQNQKLKDEVGGLLKNLGKKGQQQPRKPAPNQNDDIDDMSLLKEE</sequence>
<feature type="compositionally biased region" description="Acidic residues" evidence="10">
    <location>
        <begin position="430"/>
        <end position="444"/>
    </location>
</feature>
<accession>A0AAE9KYN5</accession>
<dbReference type="Proteomes" id="UP001246087">
    <property type="component" value="Segment"/>
</dbReference>
<keyword evidence="8 9" id="KW-0687">Ribonucleoprotein</keyword>
<dbReference type="GO" id="GO:0030430">
    <property type="term" value="C:host cell cytoplasm"/>
    <property type="evidence" value="ECO:0007669"/>
    <property type="project" value="UniProtKB-SubCell"/>
</dbReference>
<keyword evidence="4 9" id="KW-0946">Virion</keyword>
<evidence type="ECO:0000256" key="4">
    <source>
        <dbReference type="ARBA" id="ARBA00022844"/>
    </source>
</evidence>
<dbReference type="GO" id="GO:0005198">
    <property type="term" value="F:structural molecule activity"/>
    <property type="evidence" value="ECO:0007669"/>
    <property type="project" value="InterPro"/>
</dbReference>
<keyword evidence="11" id="KW-0472">Membrane</keyword>
<gene>
    <name evidence="12" type="primary">N</name>
</gene>
<proteinExistence type="inferred from homology"/>
<protein>
    <recommendedName>
        <fullName evidence="9">Nucleocapsid</fullName>
    </recommendedName>
    <alternativeName>
        <fullName evidence="9">Nucleocapsid protein</fullName>
    </alternativeName>
</protein>
<evidence type="ECO:0000313" key="13">
    <source>
        <dbReference type="Proteomes" id="UP001246087"/>
    </source>
</evidence>
<dbReference type="GO" id="GO:0003723">
    <property type="term" value="F:RNA binding"/>
    <property type="evidence" value="ECO:0007669"/>
    <property type="project" value="UniProtKB-KW"/>
</dbReference>
<evidence type="ECO:0000256" key="2">
    <source>
        <dbReference type="ARBA" id="ARBA00022497"/>
    </source>
</evidence>
<keyword evidence="11" id="KW-0812">Transmembrane</keyword>
<comment type="subunit">
    <text evidence="9">Homomultimer; forms the nucleocapsid. Binds to the viral genomic RNA. N0 interacts with the phosphoprotein (via N-terminus); this interaction allows P to chaperon N0 to avoid N polymerization before encapsidation. Interacts as N-RNA template with the phosphoprotein (via C-terminus); this interaction positions the polymerase on the template.</text>
</comment>
<evidence type="ECO:0000256" key="5">
    <source>
        <dbReference type="ARBA" id="ARBA00022884"/>
    </source>
</evidence>
<comment type="similarity">
    <text evidence="1 9">Belongs to the paramyxoviruses nucleocapsid family.</text>
</comment>
<dbReference type="GO" id="GO:0019013">
    <property type="term" value="C:viral nucleocapsid"/>
    <property type="evidence" value="ECO:0007669"/>
    <property type="project" value="UniProtKB-KW"/>
</dbReference>
<keyword evidence="13" id="KW-1185">Reference proteome</keyword>
<evidence type="ECO:0000256" key="7">
    <source>
        <dbReference type="ARBA" id="ARBA00023200"/>
    </source>
</evidence>